<evidence type="ECO:0000256" key="5">
    <source>
        <dbReference type="ARBA" id="ARBA00022727"/>
    </source>
</evidence>
<keyword evidence="13" id="KW-0812">Transmembrane</keyword>
<keyword evidence="4 11" id="KW-0808">Transferase</keyword>
<feature type="compositionally biased region" description="Basic and acidic residues" evidence="12">
    <location>
        <begin position="1030"/>
        <end position="1058"/>
    </location>
</feature>
<feature type="transmembrane region" description="Helical" evidence="13">
    <location>
        <begin position="293"/>
        <end position="316"/>
    </location>
</feature>
<dbReference type="Gene3D" id="3.40.50.300">
    <property type="entry name" value="P-loop containing nucleotide triphosphate hydrolases"/>
    <property type="match status" value="1"/>
</dbReference>
<feature type="transmembrane region" description="Helical" evidence="13">
    <location>
        <begin position="380"/>
        <end position="399"/>
    </location>
</feature>
<dbReference type="AlphaFoldDB" id="C9Z2D7"/>
<feature type="transmembrane region" description="Helical" evidence="13">
    <location>
        <begin position="322"/>
        <end position="344"/>
    </location>
</feature>
<dbReference type="InterPro" id="IPR036259">
    <property type="entry name" value="MFS_trans_sf"/>
</dbReference>
<dbReference type="NCBIfam" id="TIGR00041">
    <property type="entry name" value="DTMP_kinase"/>
    <property type="match status" value="1"/>
</dbReference>
<feature type="transmembrane region" description="Helical" evidence="13">
    <location>
        <begin position="198"/>
        <end position="220"/>
    </location>
</feature>
<evidence type="ECO:0000256" key="9">
    <source>
        <dbReference type="ARBA" id="ARBA00048743"/>
    </source>
</evidence>
<dbReference type="Pfam" id="PF02223">
    <property type="entry name" value="Thymidylate_kin"/>
    <property type="match status" value="1"/>
</dbReference>
<evidence type="ECO:0000256" key="1">
    <source>
        <dbReference type="ARBA" id="ARBA00009776"/>
    </source>
</evidence>
<dbReference type="EMBL" id="FN554889">
    <property type="protein sequence ID" value="CBG71151.1"/>
    <property type="molecule type" value="Genomic_DNA"/>
</dbReference>
<feature type="binding site" evidence="11">
    <location>
        <begin position="516"/>
        <end position="523"/>
    </location>
    <ligand>
        <name>ATP</name>
        <dbReference type="ChEBI" id="CHEBI:30616"/>
    </ligand>
</feature>
<dbReference type="SUPFAM" id="SSF52540">
    <property type="entry name" value="P-loop containing nucleoside triphosphate hydrolases"/>
    <property type="match status" value="1"/>
</dbReference>
<dbReference type="InterPro" id="IPR018094">
    <property type="entry name" value="Thymidylate_kinase"/>
</dbReference>
<feature type="transmembrane region" description="Helical" evidence="13">
    <location>
        <begin position="118"/>
        <end position="138"/>
    </location>
</feature>
<keyword evidence="7 11" id="KW-0418">Kinase</keyword>
<dbReference type="HOGENOM" id="CLU_008049_0_0_11"/>
<feature type="region of interest" description="Disordered" evidence="12">
    <location>
        <begin position="854"/>
        <end position="1110"/>
    </location>
</feature>
<feature type="transmembrane region" description="Helical" evidence="13">
    <location>
        <begin position="240"/>
        <end position="259"/>
    </location>
</feature>
<accession>C9Z2D7</accession>
<protein>
    <recommendedName>
        <fullName evidence="3 11">Thymidylate kinase</fullName>
        <ecNumber evidence="2 11">2.7.4.9</ecNumber>
    </recommendedName>
    <alternativeName>
        <fullName evidence="11">dTMP kinase</fullName>
    </alternativeName>
</protein>
<organism evidence="15 16">
    <name type="scientific">Streptomyces scabiei (strain 87.22)</name>
    <dbReference type="NCBI Taxonomy" id="680198"/>
    <lineage>
        <taxon>Bacteria</taxon>
        <taxon>Bacillati</taxon>
        <taxon>Actinomycetota</taxon>
        <taxon>Actinomycetes</taxon>
        <taxon>Kitasatosporales</taxon>
        <taxon>Streptomycetaceae</taxon>
        <taxon>Streptomyces</taxon>
    </lineage>
</organism>
<dbReference type="eggNOG" id="COG0125">
    <property type="taxonomic scope" value="Bacteria"/>
</dbReference>
<evidence type="ECO:0000256" key="3">
    <source>
        <dbReference type="ARBA" id="ARBA00017144"/>
    </source>
</evidence>
<dbReference type="FunFam" id="3.40.50.300:FF:000225">
    <property type="entry name" value="Thymidylate kinase"/>
    <property type="match status" value="1"/>
</dbReference>
<reference evidence="15 16" key="1">
    <citation type="journal article" date="2010" name="Mol. Plant Microbe Interact.">
        <title>Streptomyces scabies 87-22 contains a coronafacic acid-like biosynthetic cluster that contributes to plant-microbe interactions.</title>
        <authorList>
            <person name="Bignell D.R."/>
            <person name="Seipke R.F."/>
            <person name="Huguet-Tapia J.C."/>
            <person name="Chambers A.H."/>
            <person name="Parry R.J."/>
            <person name="Loria R."/>
        </authorList>
    </citation>
    <scope>NUCLEOTIDE SEQUENCE [LARGE SCALE GENOMIC DNA]</scope>
    <source>
        <strain evidence="15 16">87.22</strain>
    </source>
</reference>
<name>C9Z2D7_STRSW</name>
<dbReference type="Gene3D" id="1.20.1250.20">
    <property type="entry name" value="MFS general substrate transporter like domains"/>
    <property type="match status" value="1"/>
</dbReference>
<dbReference type="GeneID" id="24312219"/>
<evidence type="ECO:0000256" key="12">
    <source>
        <dbReference type="SAM" id="MobiDB-lite"/>
    </source>
</evidence>
<evidence type="ECO:0000256" key="7">
    <source>
        <dbReference type="ARBA" id="ARBA00022777"/>
    </source>
</evidence>
<evidence type="ECO:0000256" key="6">
    <source>
        <dbReference type="ARBA" id="ARBA00022741"/>
    </source>
</evidence>
<dbReference type="GO" id="GO:0006235">
    <property type="term" value="P:dTTP biosynthetic process"/>
    <property type="evidence" value="ECO:0007669"/>
    <property type="project" value="UniProtKB-UniRule"/>
</dbReference>
<feature type="region of interest" description="Disordered" evidence="12">
    <location>
        <begin position="760"/>
        <end position="833"/>
    </location>
</feature>
<dbReference type="RefSeq" id="WP_013001770.1">
    <property type="nucleotide sequence ID" value="NC_013929.1"/>
</dbReference>
<dbReference type="PANTHER" id="PTHR10344">
    <property type="entry name" value="THYMIDYLATE KINASE"/>
    <property type="match status" value="1"/>
</dbReference>
<feature type="transmembrane region" description="Helical" evidence="13">
    <location>
        <begin position="144"/>
        <end position="163"/>
    </location>
</feature>
<comment type="catalytic activity">
    <reaction evidence="9 11">
        <text>dTMP + ATP = dTDP + ADP</text>
        <dbReference type="Rhea" id="RHEA:13517"/>
        <dbReference type="ChEBI" id="CHEBI:30616"/>
        <dbReference type="ChEBI" id="CHEBI:58369"/>
        <dbReference type="ChEBI" id="CHEBI:63528"/>
        <dbReference type="ChEBI" id="CHEBI:456216"/>
        <dbReference type="EC" id="2.7.4.9"/>
    </reaction>
</comment>
<keyword evidence="16" id="KW-1185">Reference proteome</keyword>
<feature type="transmembrane region" description="Helical" evidence="13">
    <location>
        <begin position="356"/>
        <end position="374"/>
    </location>
</feature>
<sequence>MMRAEQPTAHDPASDDALAADSRERAVRALLRRPQLKRLWGAQLVGGVGDVLALFVLVLLAFQASIAEGAFGGGYRGVALTVAAVFGTRALATLLFGAVLLGPLTSLTAQEGPLDRRWTMVGADGVRILLLIVAPLWIDWTTDNALAVLLVTAFVVGVAERFWTVCRESAAPALLPAPPLEGATVRPLPDHMDALRRLALRTTFVAVPLAAVVLVVASLLNNLLGAGLDWFAQHQAALASYVAAGLFAASLSLVTFLELPRTRTPRARSPLEGLRRPRTGTGVDKGRTGAIPLLVPACGAVAGAIAAVVAVAVLHAKDLGGGPVLFGLFVAAVTGGVGVGIRRAPSVLPSLSRRRLLALAIAFTGVALLAAGLTPDVTSVVLILGLAGVGAGIAANTGHTLLDQEAEDFRRARTTEHLHAVVRVFVAVAALVAPLVAAAIGPHRLESGKFVFAHGGAAFTLMLVGALLLPVAALVLAKVDDRSGVPLRQDLRDALLKGDDPVQAPAATGFFIALEGGDGAGKSTQVEALAEWVRAKGHEVVVTREPGATPVGKRLRSILLDVSSAGLSHRAEALLYAADRAEHVDTVVRPALERGAVVISDRYIDSSVAYQGAGRDLSPTEIARISRWATDGLVPHLTVLLDVSPEAARERFTEAPDRLESEPAEFHERVRAGFLTLAAADAGRYLVVDAAQDPEAVTTVVRARLDVMLPLSEAEVRAQEEARRKAEEEARRKAEEEAARKAEEERLERERQEELARLRAEEEERKRRELEEAQRREAERQAEEARQRAEEARRRAEEEQARLLAEEKARAAEEERRRVEEERRRKQAAEEQRLRAEAEALRLEKQRKAEEALLRAEEARRVAAAAEAERAARAEAERVAAERAEAERAAEADREARAEAERAAAARRAAAEAERGAGREQAGGGSGAGSGRGSGSDDAVTVATPFVTPTNASGGPADETAVLPPVREDGPGPAGSPRVSGSSRAADSETTAKLPKPPVPPAGAAAEDETAVLPPVPPGAADETAVLPPVRDDRVPPGYFRDERPAPDGAEGRTRELPQVDEQGTPRRRPRSDWAEETPLDDLPTLADELLGSHDEDDTDEGRGWRRRRR</sequence>
<proteinExistence type="inferred from homology"/>
<dbReference type="GO" id="GO:0006233">
    <property type="term" value="P:dTDP biosynthetic process"/>
    <property type="evidence" value="ECO:0007669"/>
    <property type="project" value="InterPro"/>
</dbReference>
<evidence type="ECO:0000256" key="2">
    <source>
        <dbReference type="ARBA" id="ARBA00012980"/>
    </source>
</evidence>
<keyword evidence="8 11" id="KW-0067">ATP-binding</keyword>
<dbReference type="PROSITE" id="PS01331">
    <property type="entry name" value="THYMIDYLATE_KINASE"/>
    <property type="match status" value="1"/>
</dbReference>
<feature type="compositionally biased region" description="Basic and acidic residues" evidence="12">
    <location>
        <begin position="854"/>
        <end position="918"/>
    </location>
</feature>
<keyword evidence="13" id="KW-1133">Transmembrane helix</keyword>
<evidence type="ECO:0000256" key="11">
    <source>
        <dbReference type="HAMAP-Rule" id="MF_00165"/>
    </source>
</evidence>
<dbReference type="PANTHER" id="PTHR10344:SF4">
    <property type="entry name" value="UMP-CMP KINASE 2, MITOCHONDRIAL"/>
    <property type="match status" value="1"/>
</dbReference>
<feature type="compositionally biased region" description="Polar residues" evidence="12">
    <location>
        <begin position="979"/>
        <end position="991"/>
    </location>
</feature>
<feature type="transmembrane region" description="Helical" evidence="13">
    <location>
        <begin position="39"/>
        <end position="62"/>
    </location>
</feature>
<dbReference type="SUPFAM" id="SSF103473">
    <property type="entry name" value="MFS general substrate transporter"/>
    <property type="match status" value="1"/>
</dbReference>
<dbReference type="CDD" id="cd01672">
    <property type="entry name" value="TMPK"/>
    <property type="match status" value="1"/>
</dbReference>
<evidence type="ECO:0000256" key="8">
    <source>
        <dbReference type="ARBA" id="ARBA00022840"/>
    </source>
</evidence>
<keyword evidence="13" id="KW-0472">Membrane</keyword>
<dbReference type="KEGG" id="scb:SCAB_40761"/>
<feature type="compositionally biased region" description="Gly residues" evidence="12">
    <location>
        <begin position="921"/>
        <end position="934"/>
    </location>
</feature>
<feature type="transmembrane region" description="Helical" evidence="13">
    <location>
        <begin position="82"/>
        <end position="106"/>
    </location>
</feature>
<gene>
    <name evidence="11 15" type="primary">tmk</name>
    <name evidence="15" type="ordered locus">SCAB_40761</name>
</gene>
<dbReference type="HAMAP" id="MF_00165">
    <property type="entry name" value="Thymidylate_kinase"/>
    <property type="match status" value="1"/>
</dbReference>
<evidence type="ECO:0000256" key="10">
    <source>
        <dbReference type="ARBA" id="ARBA00057735"/>
    </source>
</evidence>
<dbReference type="GO" id="GO:0004798">
    <property type="term" value="F:dTMP kinase activity"/>
    <property type="evidence" value="ECO:0007669"/>
    <property type="project" value="UniProtKB-UniRule"/>
</dbReference>
<dbReference type="STRING" id="680198.SCAB_40761"/>
<keyword evidence="6 11" id="KW-0547">Nucleotide-binding</keyword>
<dbReference type="GO" id="GO:0005829">
    <property type="term" value="C:cytosol"/>
    <property type="evidence" value="ECO:0007669"/>
    <property type="project" value="TreeGrafter"/>
</dbReference>
<dbReference type="GO" id="GO:0006227">
    <property type="term" value="P:dUDP biosynthetic process"/>
    <property type="evidence" value="ECO:0007669"/>
    <property type="project" value="TreeGrafter"/>
</dbReference>
<dbReference type="InterPro" id="IPR018095">
    <property type="entry name" value="Thymidylate_kin_CS"/>
</dbReference>
<dbReference type="InterPro" id="IPR027417">
    <property type="entry name" value="P-loop_NTPase"/>
</dbReference>
<keyword evidence="5 11" id="KW-0545">Nucleotide biosynthesis</keyword>
<evidence type="ECO:0000259" key="14">
    <source>
        <dbReference type="Pfam" id="PF02223"/>
    </source>
</evidence>
<comment type="function">
    <text evidence="10 11">Phosphorylation of dTMP to form dTDP in both de novo and salvage pathways of dTTP synthesis.</text>
</comment>
<dbReference type="GO" id="GO:0005524">
    <property type="term" value="F:ATP binding"/>
    <property type="evidence" value="ECO:0007669"/>
    <property type="project" value="UniProtKB-UniRule"/>
</dbReference>
<evidence type="ECO:0000256" key="4">
    <source>
        <dbReference type="ARBA" id="ARBA00022679"/>
    </source>
</evidence>
<feature type="transmembrane region" description="Helical" evidence="13">
    <location>
        <begin position="420"/>
        <end position="440"/>
    </location>
</feature>
<dbReference type="InterPro" id="IPR039430">
    <property type="entry name" value="Thymidylate_kin-like_dom"/>
</dbReference>
<dbReference type="EC" id="2.7.4.9" evidence="2 11"/>
<feature type="compositionally biased region" description="Low complexity" evidence="12">
    <location>
        <begin position="939"/>
        <end position="950"/>
    </location>
</feature>
<evidence type="ECO:0000313" key="15">
    <source>
        <dbReference type="EMBL" id="CBG71151.1"/>
    </source>
</evidence>
<comment type="similarity">
    <text evidence="1 11">Belongs to the thymidylate kinase family.</text>
</comment>
<evidence type="ECO:0000313" key="16">
    <source>
        <dbReference type="Proteomes" id="UP000001444"/>
    </source>
</evidence>
<feature type="domain" description="Thymidylate kinase-like" evidence="14">
    <location>
        <begin position="514"/>
        <end position="698"/>
    </location>
</feature>
<evidence type="ECO:0000256" key="13">
    <source>
        <dbReference type="SAM" id="Phobius"/>
    </source>
</evidence>
<dbReference type="Proteomes" id="UP000001444">
    <property type="component" value="Chromosome"/>
</dbReference>
<feature type="transmembrane region" description="Helical" evidence="13">
    <location>
        <begin position="452"/>
        <end position="477"/>
    </location>
</feature>